<dbReference type="AlphaFoldDB" id="A0A8S2Y902"/>
<sequence length="81" mass="9332">NIDQTKPVYRVQQEQLSPTHEYDCAQILTIQSNNIDRIHTTHADSKINEITQFEQRPVTIDIEVRVRPAHSDTSSIVDMDS</sequence>
<dbReference type="Proteomes" id="UP000681967">
    <property type="component" value="Unassembled WGS sequence"/>
</dbReference>
<evidence type="ECO:0000313" key="1">
    <source>
        <dbReference type="EMBL" id="CAF4532282.1"/>
    </source>
</evidence>
<evidence type="ECO:0000313" key="2">
    <source>
        <dbReference type="EMBL" id="CAF4854971.1"/>
    </source>
</evidence>
<feature type="non-terminal residue" evidence="1">
    <location>
        <position position="1"/>
    </location>
</feature>
<comment type="caution">
    <text evidence="1">The sequence shown here is derived from an EMBL/GenBank/DDBJ whole genome shotgun (WGS) entry which is preliminary data.</text>
</comment>
<dbReference type="Proteomes" id="UP000681720">
    <property type="component" value="Unassembled WGS sequence"/>
</dbReference>
<evidence type="ECO:0000313" key="3">
    <source>
        <dbReference type="Proteomes" id="UP000681967"/>
    </source>
</evidence>
<gene>
    <name evidence="1" type="ORF">BYL167_LOCUS37357</name>
    <name evidence="2" type="ORF">GIL414_LOCUS49589</name>
</gene>
<feature type="non-terminal residue" evidence="1">
    <location>
        <position position="81"/>
    </location>
</feature>
<name>A0A8S2Y902_9BILA</name>
<accession>A0A8S2Y902</accession>
<protein>
    <submittedName>
        <fullName evidence="1">Uncharacterized protein</fullName>
    </submittedName>
</protein>
<reference evidence="1" key="1">
    <citation type="submission" date="2021-02" db="EMBL/GenBank/DDBJ databases">
        <authorList>
            <person name="Nowell W R."/>
        </authorList>
    </citation>
    <scope>NUCLEOTIDE SEQUENCE</scope>
</reference>
<dbReference type="EMBL" id="CAJOBH010084355">
    <property type="protein sequence ID" value="CAF4532282.1"/>
    <property type="molecule type" value="Genomic_DNA"/>
</dbReference>
<proteinExistence type="predicted"/>
<organism evidence="1 3">
    <name type="scientific">Rotaria magnacalcarata</name>
    <dbReference type="NCBI Taxonomy" id="392030"/>
    <lineage>
        <taxon>Eukaryota</taxon>
        <taxon>Metazoa</taxon>
        <taxon>Spiralia</taxon>
        <taxon>Gnathifera</taxon>
        <taxon>Rotifera</taxon>
        <taxon>Eurotatoria</taxon>
        <taxon>Bdelloidea</taxon>
        <taxon>Philodinida</taxon>
        <taxon>Philodinidae</taxon>
        <taxon>Rotaria</taxon>
    </lineage>
</organism>
<dbReference type="EMBL" id="CAJOBJ010163372">
    <property type="protein sequence ID" value="CAF4854971.1"/>
    <property type="molecule type" value="Genomic_DNA"/>
</dbReference>